<name>A0A2S0WLY8_9ACTN</name>
<accession>A0A5F2EPY3</accession>
<dbReference type="KEGG" id="aez:C3E78_08770"/>
<gene>
    <name evidence="1" type="ORF">C3E78_08770</name>
</gene>
<dbReference type="EMBL" id="CP026952">
    <property type="protein sequence ID" value="AWB92284.1"/>
    <property type="molecule type" value="Genomic_DNA"/>
</dbReference>
<evidence type="ECO:0000313" key="2">
    <source>
        <dbReference type="Proteomes" id="UP000244384"/>
    </source>
</evidence>
<dbReference type="RefSeq" id="WP_108577929.1">
    <property type="nucleotide sequence ID" value="NZ_CP026952.1"/>
</dbReference>
<proteinExistence type="predicted"/>
<organism evidence="1 2">
    <name type="scientific">Aeromicrobium chenweiae</name>
    <dbReference type="NCBI Taxonomy" id="2079793"/>
    <lineage>
        <taxon>Bacteria</taxon>
        <taxon>Bacillati</taxon>
        <taxon>Actinomycetota</taxon>
        <taxon>Actinomycetes</taxon>
        <taxon>Propionibacteriales</taxon>
        <taxon>Nocardioidaceae</taxon>
        <taxon>Aeromicrobium</taxon>
    </lineage>
</organism>
<keyword evidence="2" id="KW-1185">Reference proteome</keyword>
<dbReference type="AlphaFoldDB" id="A0A2S0WLY8"/>
<sequence length="274" mass="29821">MTDRFPASVGDPHLQQVDSLCRAALEDDARTLRRTGVLLGVLAAGALALLLAGALRDDATDAALGAIGVAVLVPVLLLGPARAAALRRRPTPRRVEGGVLLVENRAHLMVFGLAFMVGGLVPLVLSLTMSDLRWRFIPMLVGIGALATGLWIVVQARRRLTVTLTPEAVLVRPLGLRLPWSELRIGLPSPTWPRLDVQRLGILLRDPEPIPLIATTHLALGLWETYAVLLHYRDHPERRRELGEPDALAAIDRITRRDPSRPAPRPGWFGPPLG</sequence>
<reference evidence="2" key="1">
    <citation type="submission" date="2018-01" db="EMBL/GenBank/DDBJ databases">
        <authorList>
            <person name="Li J."/>
        </authorList>
    </citation>
    <scope>NUCLEOTIDE SEQUENCE [LARGE SCALE GENOMIC DNA]</scope>
    <source>
        <strain evidence="2">592</strain>
    </source>
</reference>
<accession>A0A2S0WLY8</accession>
<evidence type="ECO:0000313" key="1">
    <source>
        <dbReference type="EMBL" id="AWB92284.1"/>
    </source>
</evidence>
<dbReference type="Proteomes" id="UP000244384">
    <property type="component" value="Chromosome"/>
</dbReference>
<protein>
    <submittedName>
        <fullName evidence="1">Uncharacterized protein</fullName>
    </submittedName>
</protein>